<gene>
    <name evidence="1" type="ORF">ACFFF6_10070</name>
</gene>
<dbReference type="Gene3D" id="3.20.20.140">
    <property type="entry name" value="Metal-dependent hydrolases"/>
    <property type="match status" value="1"/>
</dbReference>
<evidence type="ECO:0008006" key="3">
    <source>
        <dbReference type="Google" id="ProtNLM"/>
    </source>
</evidence>
<dbReference type="RefSeq" id="WP_376980255.1">
    <property type="nucleotide sequence ID" value="NZ_JBHLSV010000010.1"/>
</dbReference>
<dbReference type="InterPro" id="IPR011059">
    <property type="entry name" value="Metal-dep_hydrolase_composite"/>
</dbReference>
<protein>
    <recommendedName>
        <fullName evidence="3">Amidohydrolase 3 domain-containing protein</fullName>
    </recommendedName>
</protein>
<comment type="caution">
    <text evidence="1">The sequence shown here is derived from an EMBL/GenBank/DDBJ whole genome shotgun (WGS) entry which is preliminary data.</text>
</comment>
<sequence length="255" mass="26775">MALTPAPAPSAPVLYTGIVLYSTQDPEASAMLVDGGTVAWIGPEDSALVLHRSARRVNADGCLVTPSFVDAAPTADGSEPPSAWLAEAYGRGITQAVPGMPGLRDGVTVLAPCSEGADYLDLTREGTALALGSRGQEDAADPWSWVRALAHEGPVEQRISDRAAFLAATRGGRRLAGTPHPGSLNPGAEATFVVWEPWDLTVRGQDERIQTWSTDPRSRTPLLPDLTTGSPRALRTVVAGQIVHDLLGDQPGMEA</sequence>
<name>A0ABV6RBF1_9MICO</name>
<reference evidence="1 2" key="1">
    <citation type="submission" date="2024-09" db="EMBL/GenBank/DDBJ databases">
        <authorList>
            <person name="Sun Q."/>
            <person name="Mori K."/>
        </authorList>
    </citation>
    <scope>NUCLEOTIDE SEQUENCE [LARGE SCALE GENOMIC DNA]</scope>
    <source>
        <strain evidence="1 2">CICC 10874</strain>
    </source>
</reference>
<evidence type="ECO:0000313" key="2">
    <source>
        <dbReference type="Proteomes" id="UP001589793"/>
    </source>
</evidence>
<dbReference type="SUPFAM" id="SSF51338">
    <property type="entry name" value="Composite domain of metallo-dependent hydrolases"/>
    <property type="match status" value="1"/>
</dbReference>
<dbReference type="Gene3D" id="2.30.40.10">
    <property type="entry name" value="Urease, subunit C, domain 1"/>
    <property type="match status" value="1"/>
</dbReference>
<keyword evidence="2" id="KW-1185">Reference proteome</keyword>
<evidence type="ECO:0000313" key="1">
    <source>
        <dbReference type="EMBL" id="MFC0674298.1"/>
    </source>
</evidence>
<organism evidence="1 2">
    <name type="scientific">Brachybacterium hainanense</name>
    <dbReference type="NCBI Taxonomy" id="1541174"/>
    <lineage>
        <taxon>Bacteria</taxon>
        <taxon>Bacillati</taxon>
        <taxon>Actinomycetota</taxon>
        <taxon>Actinomycetes</taxon>
        <taxon>Micrococcales</taxon>
        <taxon>Dermabacteraceae</taxon>
        <taxon>Brachybacterium</taxon>
    </lineage>
</organism>
<accession>A0ABV6RBF1</accession>
<proteinExistence type="predicted"/>
<dbReference type="Proteomes" id="UP001589793">
    <property type="component" value="Unassembled WGS sequence"/>
</dbReference>
<dbReference type="EMBL" id="JBHLSV010000010">
    <property type="protein sequence ID" value="MFC0674298.1"/>
    <property type="molecule type" value="Genomic_DNA"/>
</dbReference>